<keyword evidence="9" id="KW-1185">Reference proteome</keyword>
<dbReference type="GO" id="GO:0000166">
    <property type="term" value="F:nucleotide binding"/>
    <property type="evidence" value="ECO:0007669"/>
    <property type="project" value="UniProtKB-KW"/>
</dbReference>
<dbReference type="InterPro" id="IPR016156">
    <property type="entry name" value="FAD/NAD-linked_Rdtase_dimer_sf"/>
</dbReference>
<feature type="binding site" evidence="4">
    <location>
        <position position="302"/>
    </location>
    <ligand>
        <name>FAD</name>
        <dbReference type="ChEBI" id="CHEBI:57692"/>
    </ligand>
</feature>
<keyword evidence="4" id="KW-0520">NAD</keyword>
<dbReference type="Pfam" id="PF02852">
    <property type="entry name" value="Pyr_redox_dim"/>
    <property type="match status" value="1"/>
</dbReference>
<dbReference type="PRINTS" id="PR00411">
    <property type="entry name" value="PNDRDTASEI"/>
</dbReference>
<evidence type="ECO:0000259" key="7">
    <source>
        <dbReference type="Pfam" id="PF07992"/>
    </source>
</evidence>
<protein>
    <submittedName>
        <fullName evidence="8">Similar to glutathione reductase</fullName>
    </submittedName>
</protein>
<dbReference type="PANTHER" id="PTHR43014:SF5">
    <property type="entry name" value="GLUTATHIONE REDUCTASE (NADPH)"/>
    <property type="match status" value="1"/>
</dbReference>
<dbReference type="PIRSF" id="PIRSF000350">
    <property type="entry name" value="Mercury_reductase_MerA"/>
    <property type="match status" value="1"/>
</dbReference>
<dbReference type="InterPro" id="IPR023753">
    <property type="entry name" value="FAD/NAD-binding_dom"/>
</dbReference>
<sequence>MKTYDVFVIGTGTAGQLVATQCANSGKKVGVIDIREYGGTCAQRGCDPKKILLAAIEAQNLSGDLKGNGISRTATASWEQMLDQVESYRDNIPQRTENKFKEAGIDCYHGNSSFVDKNTLDIEGEKIYSKKFVIATGMKTRPLDIPGAEYTLSSGDFFSMKQLPKKVLFIGGGYIGMEFGHILHRLGCEVTVLQRGERILNPFEEYTVHHAQQLSIELGISIQLNSQASSIEKIDDKHIVYYHQDGVQHQKTVDVVFNTSGRVPSIDDLKLENAGVVTNRNGIVVNSKLQSESQINFYACGDVSIKTLPLTPLSGIEAQVVSQNILGNNKELKVPAIPSAVFMIPTIAGIGLTEKQAKENGLNYEVIENDASSWFNNRRLQGIKYAYKILLDKSNNEIVGAHIIGPEASEQINMFAVAMNAGMTFENLKNTIFTYPSWGNDIRSF</sequence>
<evidence type="ECO:0000256" key="5">
    <source>
        <dbReference type="PIRSR" id="PIRSR000350-4"/>
    </source>
</evidence>
<evidence type="ECO:0000256" key="2">
    <source>
        <dbReference type="ARBA" id="ARBA00022630"/>
    </source>
</evidence>
<feature type="binding site" evidence="4">
    <location>
        <position position="261"/>
    </location>
    <ligand>
        <name>NAD(+)</name>
        <dbReference type="ChEBI" id="CHEBI:57540"/>
    </ligand>
</feature>
<keyword evidence="2" id="KW-0285">Flavoprotein</keyword>
<proteinExistence type="inferred from homology"/>
<dbReference type="Pfam" id="PF07992">
    <property type="entry name" value="Pyr_redox_2"/>
    <property type="match status" value="1"/>
</dbReference>
<evidence type="ECO:0000256" key="4">
    <source>
        <dbReference type="PIRSR" id="PIRSR000350-3"/>
    </source>
</evidence>
<dbReference type="Gene3D" id="3.50.50.60">
    <property type="entry name" value="FAD/NAD(P)-binding domain"/>
    <property type="match status" value="2"/>
</dbReference>
<feature type="binding site" evidence="4">
    <location>
        <position position="50"/>
    </location>
    <ligand>
        <name>FAD</name>
        <dbReference type="ChEBI" id="CHEBI:57692"/>
    </ligand>
</feature>
<comment type="cofactor">
    <cofactor evidence="4">
        <name>FAD</name>
        <dbReference type="ChEBI" id="CHEBI:57692"/>
    </cofactor>
    <text evidence="4">Binds 1 FAD per subunit.</text>
</comment>
<dbReference type="SUPFAM" id="SSF51905">
    <property type="entry name" value="FAD/NAD(P)-binding domain"/>
    <property type="match status" value="1"/>
</dbReference>
<dbReference type="SUPFAM" id="SSF55424">
    <property type="entry name" value="FAD/NAD-linked reductases, dimerisation (C-terminal) domain"/>
    <property type="match status" value="1"/>
</dbReference>
<dbReference type="EMBL" id="BBML01000001">
    <property type="protein sequence ID" value="GAK95579.1"/>
    <property type="molecule type" value="Genomic_DNA"/>
</dbReference>
<dbReference type="InterPro" id="IPR036188">
    <property type="entry name" value="FAD/NAD-bd_sf"/>
</dbReference>
<dbReference type="RefSeq" id="WP_042276152.1">
    <property type="nucleotide sequence ID" value="NZ_BBML01000001.1"/>
</dbReference>
<evidence type="ECO:0000256" key="3">
    <source>
        <dbReference type="ARBA" id="ARBA00022827"/>
    </source>
</evidence>
<dbReference type="PANTHER" id="PTHR43014">
    <property type="entry name" value="MERCURIC REDUCTASE"/>
    <property type="match status" value="1"/>
</dbReference>
<feature type="domain" description="Pyridine nucleotide-disulphide oxidoreductase dimerisation" evidence="6">
    <location>
        <begin position="337"/>
        <end position="439"/>
    </location>
</feature>
<keyword evidence="4" id="KW-0547">Nucleotide-binding</keyword>
<organism evidence="8 9">
    <name type="scientific">Nonlabens tegetincola</name>
    <dbReference type="NCBI Taxonomy" id="323273"/>
    <lineage>
        <taxon>Bacteria</taxon>
        <taxon>Pseudomonadati</taxon>
        <taxon>Bacteroidota</taxon>
        <taxon>Flavobacteriia</taxon>
        <taxon>Flavobacteriales</taxon>
        <taxon>Flavobacteriaceae</taxon>
        <taxon>Nonlabens</taxon>
    </lineage>
</organism>
<evidence type="ECO:0000313" key="8">
    <source>
        <dbReference type="EMBL" id="GAK95579.1"/>
    </source>
</evidence>
<dbReference type="InterPro" id="IPR004099">
    <property type="entry name" value="Pyr_nucl-diS_OxRdtase_dimer"/>
</dbReference>
<dbReference type="AlphaFoldDB" id="A0A090PXK8"/>
<dbReference type="Gene3D" id="3.30.390.30">
    <property type="match status" value="1"/>
</dbReference>
<dbReference type="PRINTS" id="PR00368">
    <property type="entry name" value="FADPNR"/>
</dbReference>
<keyword evidence="3 4" id="KW-0274">FAD</keyword>
<evidence type="ECO:0000313" key="9">
    <source>
        <dbReference type="Proteomes" id="UP000029221"/>
    </source>
</evidence>
<dbReference type="InterPro" id="IPR001100">
    <property type="entry name" value="Pyr_nuc-diS_OxRdtase"/>
</dbReference>
<comment type="similarity">
    <text evidence="1">Belongs to the class-I pyridine nucleotide-disulfide oxidoreductase family.</text>
</comment>
<dbReference type="STRING" id="319236.BST91_12810"/>
<feature type="domain" description="FAD/NAD(P)-binding" evidence="7">
    <location>
        <begin position="4"/>
        <end position="309"/>
    </location>
</feature>
<comment type="caution">
    <text evidence="8">The sequence shown here is derived from an EMBL/GenBank/DDBJ whole genome shotgun (WGS) entry which is preliminary data.</text>
</comment>
<name>A0A090PXK8_9FLAO</name>
<gene>
    <name evidence="8" type="ORF">JCM19294_2361</name>
</gene>
<evidence type="ECO:0000259" key="6">
    <source>
        <dbReference type="Pfam" id="PF02852"/>
    </source>
</evidence>
<reference evidence="8" key="1">
    <citation type="journal article" date="2014" name="Genome Announc.">
        <title>Draft Genome Sequences of Marine Flavobacterium Nonlabens Strains NR17, NR24, NR27, NR32, NR33, and Ara13.</title>
        <authorList>
            <person name="Nakanishi M."/>
            <person name="Meirelles P."/>
            <person name="Suzuki R."/>
            <person name="Takatani N."/>
            <person name="Mino S."/>
            <person name="Suda W."/>
            <person name="Oshima K."/>
            <person name="Hattori M."/>
            <person name="Ohkuma M."/>
            <person name="Hosokawa M."/>
            <person name="Miyashita K."/>
            <person name="Thompson F.L."/>
            <person name="Niwa A."/>
            <person name="Sawabe T."/>
            <person name="Sawabe T."/>
        </authorList>
    </citation>
    <scope>NUCLEOTIDE SEQUENCE [LARGE SCALE GENOMIC DNA]</scope>
    <source>
        <strain evidence="8">JCM 19294</strain>
    </source>
</reference>
<dbReference type="GO" id="GO:0016491">
    <property type="term" value="F:oxidoreductase activity"/>
    <property type="evidence" value="ECO:0007669"/>
    <property type="project" value="InterPro"/>
</dbReference>
<evidence type="ECO:0000256" key="1">
    <source>
        <dbReference type="ARBA" id="ARBA00007532"/>
    </source>
</evidence>
<dbReference type="Proteomes" id="UP000029221">
    <property type="component" value="Unassembled WGS sequence"/>
</dbReference>
<feature type="disulfide bond" description="Redox-active" evidence="5">
    <location>
        <begin position="41"/>
        <end position="46"/>
    </location>
</feature>
<feature type="binding site" evidence="4">
    <location>
        <begin position="171"/>
        <end position="178"/>
    </location>
    <ligand>
        <name>NAD(+)</name>
        <dbReference type="ChEBI" id="CHEBI:57540"/>
    </ligand>
</feature>
<accession>A0A090PXK8</accession>
<dbReference type="eggNOG" id="COG1249">
    <property type="taxonomic scope" value="Bacteria"/>
</dbReference>